<evidence type="ECO:0000313" key="2">
    <source>
        <dbReference type="Proteomes" id="UP000768567"/>
    </source>
</evidence>
<comment type="caution">
    <text evidence="1">The sequence shown here is derived from an EMBL/GenBank/DDBJ whole genome shotgun (WGS) entry which is preliminary data.</text>
</comment>
<dbReference type="Proteomes" id="UP000768567">
    <property type="component" value="Unassembled WGS sequence"/>
</dbReference>
<proteinExistence type="predicted"/>
<protein>
    <submittedName>
        <fullName evidence="1">Uncharacterized protein</fullName>
    </submittedName>
</protein>
<name>A0ABR9R2T9_9FIRM</name>
<dbReference type="EMBL" id="JADCKC010000002">
    <property type="protein sequence ID" value="MBE5037460.1"/>
    <property type="molecule type" value="Genomic_DNA"/>
</dbReference>
<gene>
    <name evidence="1" type="ORF">INF35_06660</name>
</gene>
<keyword evidence="2" id="KW-1185">Reference proteome</keyword>
<organism evidence="1 2">
    <name type="scientific">Gemmiger gallinarum</name>
    <dbReference type="NCBI Taxonomy" id="2779354"/>
    <lineage>
        <taxon>Bacteria</taxon>
        <taxon>Bacillati</taxon>
        <taxon>Bacillota</taxon>
        <taxon>Clostridia</taxon>
        <taxon>Eubacteriales</taxon>
        <taxon>Gemmiger</taxon>
    </lineage>
</organism>
<accession>A0ABR9R2T9</accession>
<sequence length="108" mass="12851">MNPYGILTSYEERMKANLQRYQRPEKVGTFRLRLDHRTWGKHMCLFCYFTDLDTGEKLRLACWRGAGERYAPRKCTIDFAKVRDRTVWRCILAANVYGIIDWIDAEPL</sequence>
<dbReference type="RefSeq" id="WP_193500820.1">
    <property type="nucleotide sequence ID" value="NZ_JADCKC010000002.1"/>
</dbReference>
<reference evidence="1 2" key="1">
    <citation type="submission" date="2020-10" db="EMBL/GenBank/DDBJ databases">
        <title>ChiBAC.</title>
        <authorList>
            <person name="Zenner C."/>
            <person name="Hitch T.C.A."/>
            <person name="Clavel T."/>
        </authorList>
    </citation>
    <scope>NUCLEOTIDE SEQUENCE [LARGE SCALE GENOMIC DNA]</scope>
    <source>
        <strain evidence="1 2">DSM 109015</strain>
    </source>
</reference>
<evidence type="ECO:0000313" key="1">
    <source>
        <dbReference type="EMBL" id="MBE5037460.1"/>
    </source>
</evidence>